<organism evidence="2 3">
    <name type="scientific">Sungkyunkwania multivorans</name>
    <dbReference type="NCBI Taxonomy" id="1173618"/>
    <lineage>
        <taxon>Bacteria</taxon>
        <taxon>Pseudomonadati</taxon>
        <taxon>Bacteroidota</taxon>
        <taxon>Flavobacteriia</taxon>
        <taxon>Flavobacteriales</taxon>
        <taxon>Flavobacteriaceae</taxon>
        <taxon>Sungkyunkwania</taxon>
    </lineage>
</organism>
<gene>
    <name evidence="2" type="ORF">ACFQ1M_11605</name>
</gene>
<evidence type="ECO:0000313" key="2">
    <source>
        <dbReference type="EMBL" id="MFD0862849.1"/>
    </source>
</evidence>
<evidence type="ECO:0000313" key="3">
    <source>
        <dbReference type="Proteomes" id="UP001596978"/>
    </source>
</evidence>
<dbReference type="RefSeq" id="WP_386408368.1">
    <property type="nucleotide sequence ID" value="NZ_JBHTJH010000017.1"/>
</dbReference>
<dbReference type="EMBL" id="JBHTJH010000017">
    <property type="protein sequence ID" value="MFD0862849.1"/>
    <property type="molecule type" value="Genomic_DNA"/>
</dbReference>
<keyword evidence="1" id="KW-0175">Coiled coil</keyword>
<reference evidence="3" key="1">
    <citation type="journal article" date="2019" name="Int. J. Syst. Evol. Microbiol.">
        <title>The Global Catalogue of Microorganisms (GCM) 10K type strain sequencing project: providing services to taxonomists for standard genome sequencing and annotation.</title>
        <authorList>
            <consortium name="The Broad Institute Genomics Platform"/>
            <consortium name="The Broad Institute Genome Sequencing Center for Infectious Disease"/>
            <person name="Wu L."/>
            <person name="Ma J."/>
        </authorList>
    </citation>
    <scope>NUCLEOTIDE SEQUENCE [LARGE SCALE GENOMIC DNA]</scope>
    <source>
        <strain evidence="3">CCUG 62952</strain>
    </source>
</reference>
<protein>
    <submittedName>
        <fullName evidence="2">Uncharacterized protein</fullName>
    </submittedName>
</protein>
<name>A0ABW3D153_9FLAO</name>
<evidence type="ECO:0000256" key="1">
    <source>
        <dbReference type="SAM" id="Coils"/>
    </source>
</evidence>
<proteinExistence type="predicted"/>
<accession>A0ABW3D153</accession>
<feature type="coiled-coil region" evidence="1">
    <location>
        <begin position="415"/>
        <end position="442"/>
    </location>
</feature>
<sequence length="610" mass="69547">MSSETNQQIKNRMIKKAASLWGVSPNEINSSFDPIVALLIGACASEIEKISGELNESQTRITERLIQLMTPETIYGSKPAHAIAYASPVDASMNITPEHLLYYKKKDTSKNARQEINNIYFSPVQTFKLMNASVVYMLAKGQLFEVGGKMKTGSKLHFKDRKEHPKSTIYLGLKADSTNISLKGTSLYFELQDIEKTELFYHHLKNASFHLNGKALEVKPGYVNSGKSDMMSLAAIFDYKPNKTRNIENQVKEIYKQYFISFTSEGKLKKEGKIPDELKDLIDLEQHEDFESLNWLKITFPRILNDSILENIYCSFNAFPVLNRKWESFSYQLKDFIDIVPIDTMSLFLDIKSVSSTSGKLYKLRENDSSEDHKGTFVLRQNNIGKLDSRRAKEHITHFIELLKDESASFSFLGNDFLQSNINELNQIISLLEKKVAETGNRFGDTHYISVTPYKKRETLLIDYWTTNGADANNVKSGSPLSIYQGSAIRQKSAMLLTTSMQGKDNLSMDERLNAYRRALLSRNRIVTKEDIKALCYELCGDKVERIETRKGFKTDLDTHKGLIPCVEVILHSSKKVNKLDVEWEVLKNNILSTLNQQSLNIFAYKITVV</sequence>
<dbReference type="Proteomes" id="UP001596978">
    <property type="component" value="Unassembled WGS sequence"/>
</dbReference>
<keyword evidence="3" id="KW-1185">Reference proteome</keyword>
<comment type="caution">
    <text evidence="2">The sequence shown here is derived from an EMBL/GenBank/DDBJ whole genome shotgun (WGS) entry which is preliminary data.</text>
</comment>